<reference evidence="2" key="1">
    <citation type="submission" date="2014-11" db="EMBL/GenBank/DDBJ databases">
        <authorList>
            <person name="Amaro Gonzalez C."/>
        </authorList>
    </citation>
    <scope>NUCLEOTIDE SEQUENCE</scope>
</reference>
<dbReference type="EMBL" id="GBXM01100327">
    <property type="protein sequence ID" value="JAH08250.1"/>
    <property type="molecule type" value="Transcribed_RNA"/>
</dbReference>
<organism evidence="2">
    <name type="scientific">Anguilla anguilla</name>
    <name type="common">European freshwater eel</name>
    <name type="synonym">Muraena anguilla</name>
    <dbReference type="NCBI Taxonomy" id="7936"/>
    <lineage>
        <taxon>Eukaryota</taxon>
        <taxon>Metazoa</taxon>
        <taxon>Chordata</taxon>
        <taxon>Craniata</taxon>
        <taxon>Vertebrata</taxon>
        <taxon>Euteleostomi</taxon>
        <taxon>Actinopterygii</taxon>
        <taxon>Neopterygii</taxon>
        <taxon>Teleostei</taxon>
        <taxon>Anguilliformes</taxon>
        <taxon>Anguillidae</taxon>
        <taxon>Anguilla</taxon>
    </lineage>
</organism>
<evidence type="ECO:0000313" key="2">
    <source>
        <dbReference type="EMBL" id="JAH08250.1"/>
    </source>
</evidence>
<feature type="transmembrane region" description="Helical" evidence="1">
    <location>
        <begin position="14"/>
        <end position="32"/>
    </location>
</feature>
<reference evidence="2" key="2">
    <citation type="journal article" date="2015" name="Fish Shellfish Immunol.">
        <title>Early steps in the European eel (Anguilla anguilla)-Vibrio vulnificus interaction in the gills: Role of the RtxA13 toxin.</title>
        <authorList>
            <person name="Callol A."/>
            <person name="Pajuelo D."/>
            <person name="Ebbesson L."/>
            <person name="Teles M."/>
            <person name="MacKenzie S."/>
            <person name="Amaro C."/>
        </authorList>
    </citation>
    <scope>NUCLEOTIDE SEQUENCE</scope>
</reference>
<keyword evidence="1" id="KW-0472">Membrane</keyword>
<keyword evidence="1" id="KW-1133">Transmembrane helix</keyword>
<name>A0A0E9PW02_ANGAN</name>
<dbReference type="AlphaFoldDB" id="A0A0E9PW02"/>
<accession>A0A0E9PW02</accession>
<sequence length="35" mass="4244">MDDTHHMTLHRTPPSFQCIIVIYIPYNFFVLAKMY</sequence>
<keyword evidence="1" id="KW-0812">Transmembrane</keyword>
<evidence type="ECO:0000256" key="1">
    <source>
        <dbReference type="SAM" id="Phobius"/>
    </source>
</evidence>
<protein>
    <submittedName>
        <fullName evidence="2">Uncharacterized protein</fullName>
    </submittedName>
</protein>
<proteinExistence type="predicted"/>